<reference evidence="3 4" key="1">
    <citation type="submission" date="2021-01" db="EMBL/GenBank/DDBJ databases">
        <title>Chromosome sequence of Serratia proteamaculans strain 94 rif-r, isolated from spoiled beef.</title>
        <authorList>
            <person name="Zaytseva Y.V."/>
            <person name="Iablokov S.N."/>
            <person name="Klyukina A."/>
        </authorList>
    </citation>
    <scope>NUCLEOTIDE SEQUENCE [LARGE SCALE GENOMIC DNA]</scope>
    <source>
        <strain evidence="3 4">94 rif-r</strain>
    </source>
</reference>
<evidence type="ECO:0000259" key="2">
    <source>
        <dbReference type="Pfam" id="PF07282"/>
    </source>
</evidence>
<dbReference type="InterPro" id="IPR010095">
    <property type="entry name" value="Cas12f1-like_TNB"/>
</dbReference>
<dbReference type="AlphaFoldDB" id="A0A7U0N6D4"/>
<proteinExistence type="predicted"/>
<sequence>GGRSLVAIAPYFPSSKRCSCCGFTMKKLPLDVRKWNCPECQTSHDRDINAARNIKAAGLAALAHGESVNPESHQAA</sequence>
<dbReference type="EMBL" id="CP068391">
    <property type="protein sequence ID" value="QQX53361.1"/>
    <property type="molecule type" value="Genomic_DNA"/>
</dbReference>
<dbReference type="Pfam" id="PF07282">
    <property type="entry name" value="Cas12f1-like_TNB"/>
    <property type="match status" value="1"/>
</dbReference>
<name>A0A7U0N6D4_SERPR</name>
<gene>
    <name evidence="3" type="ORF">JKX24_24955</name>
</gene>
<evidence type="ECO:0000313" key="3">
    <source>
        <dbReference type="EMBL" id="QQX53361.1"/>
    </source>
</evidence>
<protein>
    <submittedName>
        <fullName evidence="3">Transposase</fullName>
    </submittedName>
</protein>
<feature type="domain" description="Cas12f1-like TNB" evidence="2">
    <location>
        <begin position="2"/>
        <end position="54"/>
    </location>
</feature>
<feature type="non-terminal residue" evidence="3">
    <location>
        <position position="1"/>
    </location>
</feature>
<dbReference type="RefSeq" id="WP_207980036.1">
    <property type="nucleotide sequence ID" value="NZ_CP068391.1"/>
</dbReference>
<accession>A0A7U0N6D4</accession>
<evidence type="ECO:0000313" key="4">
    <source>
        <dbReference type="Proteomes" id="UP000596176"/>
    </source>
</evidence>
<dbReference type="GO" id="GO:0003677">
    <property type="term" value="F:DNA binding"/>
    <property type="evidence" value="ECO:0007669"/>
    <property type="project" value="UniProtKB-KW"/>
</dbReference>
<keyword evidence="1" id="KW-0238">DNA-binding</keyword>
<organism evidence="3 4">
    <name type="scientific">Serratia proteamaculans</name>
    <dbReference type="NCBI Taxonomy" id="28151"/>
    <lineage>
        <taxon>Bacteria</taxon>
        <taxon>Pseudomonadati</taxon>
        <taxon>Pseudomonadota</taxon>
        <taxon>Gammaproteobacteria</taxon>
        <taxon>Enterobacterales</taxon>
        <taxon>Yersiniaceae</taxon>
        <taxon>Serratia</taxon>
    </lineage>
</organism>
<dbReference type="Proteomes" id="UP000596176">
    <property type="component" value="Chromosome"/>
</dbReference>
<evidence type="ECO:0000256" key="1">
    <source>
        <dbReference type="ARBA" id="ARBA00023125"/>
    </source>
</evidence>